<accession>A0ABS1N1X8</accession>
<evidence type="ECO:0000259" key="1">
    <source>
        <dbReference type="Pfam" id="PF05368"/>
    </source>
</evidence>
<organism evidence="2 3">
    <name type="scientific">Streptomyces siderophoricus</name>
    <dbReference type="NCBI Taxonomy" id="2802281"/>
    <lineage>
        <taxon>Bacteria</taxon>
        <taxon>Bacillati</taxon>
        <taxon>Actinomycetota</taxon>
        <taxon>Actinomycetes</taxon>
        <taxon>Kitasatosporales</taxon>
        <taxon>Streptomycetaceae</taxon>
        <taxon>Streptomyces</taxon>
    </lineage>
</organism>
<dbReference type="Pfam" id="PF05368">
    <property type="entry name" value="NmrA"/>
    <property type="match status" value="1"/>
</dbReference>
<reference evidence="2 3" key="1">
    <citation type="submission" date="2021-01" db="EMBL/GenBank/DDBJ databases">
        <title>WGS of actinomycetes isolated from Thailand.</title>
        <authorList>
            <person name="Thawai C."/>
        </authorList>
    </citation>
    <scope>NUCLEOTIDE SEQUENCE [LARGE SCALE GENOMIC DNA]</scope>
    <source>
        <strain evidence="2 3">CH9-7</strain>
    </source>
</reference>
<evidence type="ECO:0000313" key="2">
    <source>
        <dbReference type="EMBL" id="MBL1094003.1"/>
    </source>
</evidence>
<dbReference type="Proteomes" id="UP000629371">
    <property type="component" value="Unassembled WGS sequence"/>
</dbReference>
<dbReference type="EMBL" id="JAERRI010000024">
    <property type="protein sequence ID" value="MBL1094003.1"/>
    <property type="molecule type" value="Genomic_DNA"/>
</dbReference>
<name>A0ABS1N1X8_9ACTN</name>
<dbReference type="Gene3D" id="3.40.50.720">
    <property type="entry name" value="NAD(P)-binding Rossmann-like Domain"/>
    <property type="match status" value="1"/>
</dbReference>
<evidence type="ECO:0000313" key="3">
    <source>
        <dbReference type="Proteomes" id="UP000629371"/>
    </source>
</evidence>
<dbReference type="RefSeq" id="WP_201810232.1">
    <property type="nucleotide sequence ID" value="NZ_JAERRI010000024.1"/>
</dbReference>
<dbReference type="SUPFAM" id="SSF51735">
    <property type="entry name" value="NAD(P)-binding Rossmann-fold domains"/>
    <property type="match status" value="1"/>
</dbReference>
<sequence length="80" mass="8497">MEPTGKTVVVAGATGLQGRAVTQHLLLHGWQVRALTRDPHGAQAREIHPGRMDFGTWLERTGASQIAAFLDSARTAGHGA</sequence>
<dbReference type="InterPro" id="IPR008030">
    <property type="entry name" value="NmrA-like"/>
</dbReference>
<keyword evidence="3" id="KW-1185">Reference proteome</keyword>
<comment type="caution">
    <text evidence="2">The sequence shown here is derived from an EMBL/GenBank/DDBJ whole genome shotgun (WGS) entry which is preliminary data.</text>
</comment>
<feature type="domain" description="NmrA-like" evidence="1">
    <location>
        <begin position="6"/>
        <end position="44"/>
    </location>
</feature>
<protein>
    <submittedName>
        <fullName evidence="2">NmrA family NAD(P)-binding protein</fullName>
    </submittedName>
</protein>
<dbReference type="InterPro" id="IPR036291">
    <property type="entry name" value="NAD(P)-bd_dom_sf"/>
</dbReference>
<gene>
    <name evidence="2" type="ORF">JK360_32615</name>
</gene>
<proteinExistence type="predicted"/>